<evidence type="ECO:0000313" key="7">
    <source>
        <dbReference type="Ensembl" id="ENSGMOP00000069204.1"/>
    </source>
</evidence>
<dbReference type="GO" id="GO:0036159">
    <property type="term" value="P:inner dynein arm assembly"/>
    <property type="evidence" value="ECO:0007669"/>
    <property type="project" value="InterPro"/>
</dbReference>
<dbReference type="PANTHER" id="PTHR18962:SF0">
    <property type="entry name" value="COILED-COIL DOMAIN-CONTAINING PROTEIN 39"/>
    <property type="match status" value="1"/>
</dbReference>
<dbReference type="GO" id="GO:0060287">
    <property type="term" value="P:epithelial cilium movement involved in determination of left/right asymmetry"/>
    <property type="evidence" value="ECO:0007669"/>
    <property type="project" value="TreeGrafter"/>
</dbReference>
<dbReference type="CTD" id="339829"/>
<protein>
    <recommendedName>
        <fullName evidence="2">Coiled-coil domain-containing protein 39</fullName>
    </recommendedName>
</protein>
<feature type="coiled-coil region" evidence="5">
    <location>
        <begin position="24"/>
        <end position="65"/>
    </location>
</feature>
<feature type="coiled-coil region" evidence="5">
    <location>
        <begin position="458"/>
        <end position="525"/>
    </location>
</feature>
<evidence type="ECO:0000256" key="6">
    <source>
        <dbReference type="SAM" id="MobiDB-lite"/>
    </source>
</evidence>
<dbReference type="GO" id="GO:0060285">
    <property type="term" value="P:cilium-dependent cell motility"/>
    <property type="evidence" value="ECO:0007669"/>
    <property type="project" value="TreeGrafter"/>
</dbReference>
<dbReference type="GO" id="GO:0005576">
    <property type="term" value="C:extracellular region"/>
    <property type="evidence" value="ECO:0007669"/>
    <property type="project" value="GOC"/>
</dbReference>
<feature type="compositionally biased region" description="Basic and acidic residues" evidence="6">
    <location>
        <begin position="800"/>
        <end position="812"/>
    </location>
</feature>
<dbReference type="OrthoDB" id="10259720at2759"/>
<evidence type="ECO:0000256" key="3">
    <source>
        <dbReference type="ARBA" id="ARBA00023054"/>
    </source>
</evidence>
<dbReference type="GeneID" id="115548465"/>
<dbReference type="GO" id="GO:0005930">
    <property type="term" value="C:axoneme"/>
    <property type="evidence" value="ECO:0007669"/>
    <property type="project" value="InterPro"/>
</dbReference>
<evidence type="ECO:0000256" key="4">
    <source>
        <dbReference type="ARBA" id="ARBA00045182"/>
    </source>
</evidence>
<reference evidence="7" key="2">
    <citation type="submission" date="2025-09" db="UniProtKB">
        <authorList>
            <consortium name="Ensembl"/>
        </authorList>
    </citation>
    <scope>IDENTIFICATION</scope>
</reference>
<evidence type="ECO:0000256" key="1">
    <source>
        <dbReference type="ARBA" id="ARBA00005805"/>
    </source>
</evidence>
<evidence type="ECO:0000313" key="8">
    <source>
        <dbReference type="Proteomes" id="UP000694546"/>
    </source>
</evidence>
<dbReference type="RefSeq" id="XP_030218977.1">
    <property type="nucleotide sequence ID" value="XM_030363117.1"/>
</dbReference>
<feature type="region of interest" description="Disordered" evidence="6">
    <location>
        <begin position="866"/>
        <end position="952"/>
    </location>
</feature>
<proteinExistence type="inferred from homology"/>
<dbReference type="Ensembl" id="ENSGMOT00000074127.1">
    <property type="protein sequence ID" value="ENSGMOP00000069204.1"/>
    <property type="gene ID" value="ENSGMOG00000002869.2"/>
</dbReference>
<evidence type="ECO:0000256" key="5">
    <source>
        <dbReference type="SAM" id="Coils"/>
    </source>
</evidence>
<gene>
    <name evidence="7" type="primary">ccdc39</name>
</gene>
<dbReference type="InterPro" id="IPR033290">
    <property type="entry name" value="CCDC39"/>
</dbReference>
<dbReference type="PANTHER" id="PTHR18962">
    <property type="entry name" value="COILED-COIL DOMAIN-CONTAINING PROTEIN 39"/>
    <property type="match status" value="1"/>
</dbReference>
<sequence>MSSTVLAEVDWDGGFAIPVANAANKALQEEVMWKEKEKIRVENELERLKDKKQALSDHLKNAIQELPRTEGLCQAKECETASEKHLKALSEREAGCLHKELARVERELGLLKEKKSSEENDISKASQKLEELRSQLNWDQQTLDGWLEESALRDEDTMALVKFSQQDERRIKSLTLAIEKKTVEANQRRKALDNELTETVSTQIALDKSAENFRQAHQERQELLRQWENTIKQMKRRDTEMQQCTLQLAEVNQEGRARSAAVREKRDFLQTEEHNNRECERRISRAERQASELRQDLQEQELHRSRLQHELDSVKTTVDRTATDVESLRTQITSVKEEIQNKTVKLYKAELQNAALEDKLSKVTQTALSVEERALQLDQLLRDEDQVTKELDMQLQHHREALFGQRQNLQALRSKEKDLTAQILGSKAALASLKGHMGKLDQNLLKQQEIIYNQNIQIQQLESKVARLLGEVNTEEKQALEQETAQLTSALEQRTRTAQLLSIQLKELQDDIRCVRKEAERTGAENREMTTKMEELQLFNDTSDKELKKLRTTKQDTMVEENMVKLALRRLRDLLYNRADGVLSREKRRLQLQTAMKEREEEIRVHRQMLAKEMKIAQKERQELSVEVNQRLSKVDMMKKCYEVLTISMVTPEGEEDKSQAYYIIKAAQEKEGLRRKGDDLDAKIRKMETEIPALDNTIQLVNNCNSSYRKSFHRVFESGPEQEEKSRLEEQLRAAEEKQRYRRRQIRELQDDLQGMNRTMELLRQEEQAECERTHSAQLHVAQLNKEVDSQKEKLDRVTKQCSKLTRETRSAKSGAGRSFEERDMELRETRDFNRSVGRTLLEAVEDTPPLRASIHQYFLQANLSLPSPSSTRQSSRTSSARSSVSLRSSASSSASNSPRGSTLCSLTTRTLELGLGLSVSSPTPAGSPGPGSTNSSSGSSGIRSSRRNSP</sequence>
<comment type="function">
    <text evidence="4">Required for assembly of dynein regulatory complex (DRC) and inner dynein arm (IDA) complexes, which are responsible for ciliary beat regulation, thereby playing a central role in motility in cilia and flagella. Probably acts together with CCDC40 to form a molecular ruler that determines the 96 nanometer (nm) repeat length and arrangements of components in cilia and flagella. Not required for outer dynein arm complexes assembly.</text>
</comment>
<dbReference type="Proteomes" id="UP000694546">
    <property type="component" value="Chromosome 8"/>
</dbReference>
<organism evidence="7 8">
    <name type="scientific">Gadus morhua</name>
    <name type="common">Atlantic cod</name>
    <dbReference type="NCBI Taxonomy" id="8049"/>
    <lineage>
        <taxon>Eukaryota</taxon>
        <taxon>Metazoa</taxon>
        <taxon>Chordata</taxon>
        <taxon>Craniata</taxon>
        <taxon>Vertebrata</taxon>
        <taxon>Euteleostomi</taxon>
        <taxon>Actinopterygii</taxon>
        <taxon>Neopterygii</taxon>
        <taxon>Teleostei</taxon>
        <taxon>Neoteleostei</taxon>
        <taxon>Acanthomorphata</taxon>
        <taxon>Zeiogadaria</taxon>
        <taxon>Gadariae</taxon>
        <taxon>Gadiformes</taxon>
        <taxon>Gadoidei</taxon>
        <taxon>Gadidae</taxon>
        <taxon>Gadus</taxon>
    </lineage>
</organism>
<evidence type="ECO:0000256" key="2">
    <source>
        <dbReference type="ARBA" id="ARBA00016725"/>
    </source>
</evidence>
<keyword evidence="8" id="KW-1185">Reference proteome</keyword>
<dbReference type="KEGG" id="gmh:115548465"/>
<accession>A0A8C5D8V5</accession>
<feature type="coiled-coil region" evidence="5">
    <location>
        <begin position="269"/>
        <end position="373"/>
    </location>
</feature>
<name>A0A8C5D8V5_GADMO</name>
<keyword evidence="3 5" id="KW-0175">Coiled coil</keyword>
<dbReference type="AlphaFoldDB" id="A0A8C5D8V5"/>
<feature type="region of interest" description="Disordered" evidence="6">
    <location>
        <begin position="800"/>
        <end position="828"/>
    </location>
</feature>
<feature type="coiled-coil region" evidence="5">
    <location>
        <begin position="101"/>
        <end position="135"/>
    </location>
</feature>
<dbReference type="OMA" id="NSKNCDE"/>
<feature type="coiled-coil region" evidence="5">
    <location>
        <begin position="206"/>
        <end position="237"/>
    </location>
</feature>
<dbReference type="GeneTree" id="ENSGT00390000015010"/>
<dbReference type="Pfam" id="PF24161">
    <property type="entry name" value="CCDC39"/>
    <property type="match status" value="1"/>
</dbReference>
<feature type="compositionally biased region" description="Low complexity" evidence="6">
    <location>
        <begin position="866"/>
        <end position="945"/>
    </location>
</feature>
<reference evidence="7" key="1">
    <citation type="submission" date="2025-08" db="UniProtKB">
        <authorList>
            <consortium name="Ensembl"/>
        </authorList>
    </citation>
    <scope>IDENTIFICATION</scope>
</reference>
<comment type="similarity">
    <text evidence="1">Belongs to the CCDC39 family.</text>
</comment>